<keyword evidence="2" id="KW-1003">Cell membrane</keyword>
<evidence type="ECO:0000256" key="3">
    <source>
        <dbReference type="ARBA" id="ARBA00022692"/>
    </source>
</evidence>
<dbReference type="PANTHER" id="PTHR24228:SF72">
    <property type="entry name" value="G-PROTEIN COUPLED RECEPTORS FAMILY 1 PROFILE DOMAIN-CONTAINING PROTEIN"/>
    <property type="match status" value="1"/>
</dbReference>
<dbReference type="InterPro" id="IPR017452">
    <property type="entry name" value="GPCR_Rhodpsn_7TM"/>
</dbReference>
<reference evidence="12" key="1">
    <citation type="submission" date="2021-10" db="EMBL/GenBank/DDBJ databases">
        <title>Tropical sea cucumber genome reveals ecological adaptation and Cuvierian tubules defense mechanism.</title>
        <authorList>
            <person name="Chen T."/>
        </authorList>
    </citation>
    <scope>NUCLEOTIDE SEQUENCE</scope>
    <source>
        <strain evidence="12">Nanhai2018</strain>
        <tissue evidence="12">Muscle</tissue>
    </source>
</reference>
<dbReference type="PROSITE" id="PS00237">
    <property type="entry name" value="G_PROTEIN_RECEP_F1_1"/>
    <property type="match status" value="1"/>
</dbReference>
<dbReference type="Pfam" id="PF00001">
    <property type="entry name" value="7tm_1"/>
    <property type="match status" value="1"/>
</dbReference>
<dbReference type="InterPro" id="IPR000276">
    <property type="entry name" value="GPCR_Rhodpsn"/>
</dbReference>
<evidence type="ECO:0000256" key="4">
    <source>
        <dbReference type="ARBA" id="ARBA00022989"/>
    </source>
</evidence>
<gene>
    <name evidence="12" type="ORF">HOLleu_34289</name>
</gene>
<comment type="similarity">
    <text evidence="9">Belongs to the G-protein coupled receptor 1 family.</text>
</comment>
<dbReference type="CDD" id="cd00637">
    <property type="entry name" value="7tm_classA_rhodopsin-like"/>
    <property type="match status" value="1"/>
</dbReference>
<evidence type="ECO:0000256" key="10">
    <source>
        <dbReference type="SAM" id="Phobius"/>
    </source>
</evidence>
<evidence type="ECO:0000256" key="6">
    <source>
        <dbReference type="ARBA" id="ARBA00023136"/>
    </source>
</evidence>
<dbReference type="PANTHER" id="PTHR24228">
    <property type="entry name" value="B2 BRADYKININ RECEPTOR/ANGIOTENSIN II RECEPTOR"/>
    <property type="match status" value="1"/>
</dbReference>
<accession>A0A9Q0YL01</accession>
<dbReference type="GO" id="GO:0005886">
    <property type="term" value="C:plasma membrane"/>
    <property type="evidence" value="ECO:0007669"/>
    <property type="project" value="UniProtKB-SubCell"/>
</dbReference>
<evidence type="ECO:0000256" key="5">
    <source>
        <dbReference type="ARBA" id="ARBA00023040"/>
    </source>
</evidence>
<keyword evidence="5 9" id="KW-0297">G-protein coupled receptor</keyword>
<dbReference type="SUPFAM" id="SSF81321">
    <property type="entry name" value="Family A G protein-coupled receptor-like"/>
    <property type="match status" value="1"/>
</dbReference>
<organism evidence="12 13">
    <name type="scientific">Holothuria leucospilota</name>
    <name type="common">Black long sea cucumber</name>
    <name type="synonym">Mertensiothuria leucospilota</name>
    <dbReference type="NCBI Taxonomy" id="206669"/>
    <lineage>
        <taxon>Eukaryota</taxon>
        <taxon>Metazoa</taxon>
        <taxon>Echinodermata</taxon>
        <taxon>Eleutherozoa</taxon>
        <taxon>Echinozoa</taxon>
        <taxon>Holothuroidea</taxon>
        <taxon>Aspidochirotacea</taxon>
        <taxon>Aspidochirotida</taxon>
        <taxon>Holothuriidae</taxon>
        <taxon>Holothuria</taxon>
    </lineage>
</organism>
<feature type="transmembrane region" description="Helical" evidence="10">
    <location>
        <begin position="252"/>
        <end position="272"/>
    </location>
</feature>
<evidence type="ECO:0000256" key="7">
    <source>
        <dbReference type="ARBA" id="ARBA00023170"/>
    </source>
</evidence>
<dbReference type="PROSITE" id="PS50262">
    <property type="entry name" value="G_PROTEIN_RECEP_F1_2"/>
    <property type="match status" value="1"/>
</dbReference>
<dbReference type="OrthoDB" id="10044919at2759"/>
<evidence type="ECO:0000313" key="12">
    <source>
        <dbReference type="EMBL" id="KAJ8024388.1"/>
    </source>
</evidence>
<feature type="domain" description="G-protein coupled receptors family 1 profile" evidence="11">
    <location>
        <begin position="34"/>
        <end position="297"/>
    </location>
</feature>
<name>A0A9Q0YL01_HOLLE</name>
<evidence type="ECO:0000313" key="13">
    <source>
        <dbReference type="Proteomes" id="UP001152320"/>
    </source>
</evidence>
<comment type="caution">
    <text evidence="12">The sequence shown here is derived from an EMBL/GenBank/DDBJ whole genome shotgun (WGS) entry which is preliminary data.</text>
</comment>
<dbReference type="SMART" id="SM01381">
    <property type="entry name" value="7TM_GPCR_Srsx"/>
    <property type="match status" value="1"/>
</dbReference>
<keyword evidence="3 9" id="KW-0812">Transmembrane</keyword>
<keyword evidence="6 10" id="KW-0472">Membrane</keyword>
<proteinExistence type="inferred from homology"/>
<evidence type="ECO:0000256" key="1">
    <source>
        <dbReference type="ARBA" id="ARBA00004651"/>
    </source>
</evidence>
<dbReference type="GO" id="GO:0004930">
    <property type="term" value="F:G protein-coupled receptor activity"/>
    <property type="evidence" value="ECO:0007669"/>
    <property type="project" value="UniProtKB-KW"/>
</dbReference>
<feature type="transmembrane region" description="Helical" evidence="10">
    <location>
        <begin position="137"/>
        <end position="164"/>
    </location>
</feature>
<evidence type="ECO:0000256" key="9">
    <source>
        <dbReference type="RuleBase" id="RU000688"/>
    </source>
</evidence>
<dbReference type="Gene3D" id="1.20.1070.10">
    <property type="entry name" value="Rhodopsin 7-helix transmembrane proteins"/>
    <property type="match status" value="1"/>
</dbReference>
<keyword evidence="7 9" id="KW-0675">Receptor</keyword>
<dbReference type="PRINTS" id="PR00237">
    <property type="entry name" value="GPCRRHODOPSN"/>
</dbReference>
<evidence type="ECO:0000256" key="2">
    <source>
        <dbReference type="ARBA" id="ARBA00022475"/>
    </source>
</evidence>
<dbReference type="Proteomes" id="UP001152320">
    <property type="component" value="Chromosome 18"/>
</dbReference>
<feature type="transmembrane region" description="Helical" evidence="10">
    <location>
        <begin position="56"/>
        <end position="79"/>
    </location>
</feature>
<feature type="transmembrane region" description="Helical" evidence="10">
    <location>
        <begin position="184"/>
        <end position="209"/>
    </location>
</feature>
<feature type="transmembrane region" description="Helical" evidence="10">
    <location>
        <begin position="99"/>
        <end position="116"/>
    </location>
</feature>
<keyword evidence="8 9" id="KW-0807">Transducer</keyword>
<dbReference type="EMBL" id="JAIZAY010000018">
    <property type="protein sequence ID" value="KAJ8024388.1"/>
    <property type="molecule type" value="Genomic_DNA"/>
</dbReference>
<keyword evidence="4 10" id="KW-1133">Transmembrane helix</keyword>
<comment type="subcellular location">
    <subcellularLocation>
        <location evidence="1">Cell membrane</location>
        <topology evidence="1">Multi-pass membrane protein</topology>
    </subcellularLocation>
</comment>
<protein>
    <submittedName>
        <fullName evidence="12">G-protein coupled receptor moody</fullName>
    </submittedName>
</protein>
<feature type="transmembrane region" description="Helical" evidence="10">
    <location>
        <begin position="18"/>
        <end position="44"/>
    </location>
</feature>
<evidence type="ECO:0000259" key="11">
    <source>
        <dbReference type="PROSITE" id="PS50262"/>
    </source>
</evidence>
<sequence length="359" mass="40711">MENFTAGEDDVVPRHHRIILSVILIAVTVTGIFGNTLIIIACCLSRKLQTKTNIFVINLAAADFLTCTLLPIAALSLLIDVDENSRSWLDTLCTIDLEGIRIFLGCSVMTLAFIAVNRYVLITKSTKTYRRIYQRKFIVIFISISWLYQVLSFIPQLAYGVLHFGYDEKLHACNVGTDHDQSPLYSILLIIGILLPITMMVYSYGRIYLFVRHHNKQMQNVTSVELSRSQTDGGKINATSVSQRQVDITKNLFYILVTFLLCFGTNIISEVLQVDIIFIQYTRIIALFNSCVNPFLYGVKHPHFRQVMPCILSRRWSDIPEPAYKWMMNSGLTRSSVAESKSTDLNVISKSVSEKSDKV</sequence>
<keyword evidence="13" id="KW-1185">Reference proteome</keyword>
<dbReference type="AlphaFoldDB" id="A0A9Q0YL01"/>
<evidence type="ECO:0000256" key="8">
    <source>
        <dbReference type="ARBA" id="ARBA00023224"/>
    </source>
</evidence>